<accession>A0AAE0WE80</accession>
<evidence type="ECO:0000313" key="1">
    <source>
        <dbReference type="EMBL" id="KAK3610140.1"/>
    </source>
</evidence>
<name>A0AAE0WE80_9BIVA</name>
<dbReference type="EMBL" id="JAEAOA010002325">
    <property type="protein sequence ID" value="KAK3610140.1"/>
    <property type="molecule type" value="Genomic_DNA"/>
</dbReference>
<evidence type="ECO:0000313" key="2">
    <source>
        <dbReference type="Proteomes" id="UP001195483"/>
    </source>
</evidence>
<protein>
    <submittedName>
        <fullName evidence="1">Uncharacterized protein</fullName>
    </submittedName>
</protein>
<sequence>MERLPYGTIQCSITSCKTFQEIFKDAGTFCNKIWDYTWQVVPDSQPCMRVQFNSSSNPNDAVARWKANQLGNKSNSIKADIVVISLMAVLFVM</sequence>
<dbReference type="AlphaFoldDB" id="A0AAE0WE80"/>
<reference evidence="1" key="3">
    <citation type="submission" date="2023-05" db="EMBL/GenBank/DDBJ databases">
        <authorList>
            <person name="Smith C.H."/>
        </authorList>
    </citation>
    <scope>NUCLEOTIDE SEQUENCE</scope>
    <source>
        <strain evidence="1">CHS0354</strain>
        <tissue evidence="1">Mantle</tissue>
    </source>
</reference>
<proteinExistence type="predicted"/>
<dbReference type="PROSITE" id="PS51257">
    <property type="entry name" value="PROKAR_LIPOPROTEIN"/>
    <property type="match status" value="1"/>
</dbReference>
<keyword evidence="2" id="KW-1185">Reference proteome</keyword>
<organism evidence="1 2">
    <name type="scientific">Potamilus streckersoni</name>
    <dbReference type="NCBI Taxonomy" id="2493646"/>
    <lineage>
        <taxon>Eukaryota</taxon>
        <taxon>Metazoa</taxon>
        <taxon>Spiralia</taxon>
        <taxon>Lophotrochozoa</taxon>
        <taxon>Mollusca</taxon>
        <taxon>Bivalvia</taxon>
        <taxon>Autobranchia</taxon>
        <taxon>Heteroconchia</taxon>
        <taxon>Palaeoheterodonta</taxon>
        <taxon>Unionida</taxon>
        <taxon>Unionoidea</taxon>
        <taxon>Unionidae</taxon>
        <taxon>Ambleminae</taxon>
        <taxon>Lampsilini</taxon>
        <taxon>Potamilus</taxon>
    </lineage>
</organism>
<reference evidence="1" key="1">
    <citation type="journal article" date="2021" name="Genome Biol. Evol.">
        <title>A High-Quality Reference Genome for a Parasitic Bivalve with Doubly Uniparental Inheritance (Bivalvia: Unionida).</title>
        <authorList>
            <person name="Smith C.H."/>
        </authorList>
    </citation>
    <scope>NUCLEOTIDE SEQUENCE</scope>
    <source>
        <strain evidence="1">CHS0354</strain>
    </source>
</reference>
<gene>
    <name evidence="1" type="ORF">CHS0354_039921</name>
</gene>
<dbReference type="Proteomes" id="UP001195483">
    <property type="component" value="Unassembled WGS sequence"/>
</dbReference>
<reference evidence="1" key="2">
    <citation type="journal article" date="2021" name="Genome Biol. Evol.">
        <title>Developing a high-quality reference genome for a parasitic bivalve with doubly uniparental inheritance (Bivalvia: Unionida).</title>
        <authorList>
            <person name="Smith C.H."/>
        </authorList>
    </citation>
    <scope>NUCLEOTIDE SEQUENCE</scope>
    <source>
        <strain evidence="1">CHS0354</strain>
        <tissue evidence="1">Mantle</tissue>
    </source>
</reference>
<comment type="caution">
    <text evidence="1">The sequence shown here is derived from an EMBL/GenBank/DDBJ whole genome shotgun (WGS) entry which is preliminary data.</text>
</comment>